<keyword evidence="3" id="KW-1185">Reference proteome</keyword>
<name>A0A366DNX5_9NOCA</name>
<organism evidence="2 3">
    <name type="scientific">Nocardia puris</name>
    <dbReference type="NCBI Taxonomy" id="208602"/>
    <lineage>
        <taxon>Bacteria</taxon>
        <taxon>Bacillati</taxon>
        <taxon>Actinomycetota</taxon>
        <taxon>Actinomycetes</taxon>
        <taxon>Mycobacteriales</taxon>
        <taxon>Nocardiaceae</taxon>
        <taxon>Nocardia</taxon>
    </lineage>
</organism>
<evidence type="ECO:0000313" key="3">
    <source>
        <dbReference type="Proteomes" id="UP000252586"/>
    </source>
</evidence>
<reference evidence="2 3" key="1">
    <citation type="submission" date="2018-06" db="EMBL/GenBank/DDBJ databases">
        <title>Genomic Encyclopedia of Type Strains, Phase IV (KMG-IV): sequencing the most valuable type-strain genomes for metagenomic binning, comparative biology and taxonomic classification.</title>
        <authorList>
            <person name="Goeker M."/>
        </authorList>
    </citation>
    <scope>NUCLEOTIDE SEQUENCE [LARGE SCALE GENOMIC DNA]</scope>
    <source>
        <strain evidence="2 3">DSM 44599</strain>
    </source>
</reference>
<sequence>MSYPQMPHGGAQPGQQPYPQPGANGQFAFQPGYAPPPQGQQMYGRPPGPRPSGATAILASVAALVAG</sequence>
<protein>
    <submittedName>
        <fullName evidence="2">Uncharacterized protein</fullName>
    </submittedName>
</protein>
<feature type="region of interest" description="Disordered" evidence="1">
    <location>
        <begin position="1"/>
        <end position="54"/>
    </location>
</feature>
<dbReference type="AlphaFoldDB" id="A0A366DNX5"/>
<dbReference type="Proteomes" id="UP000252586">
    <property type="component" value="Unassembled WGS sequence"/>
</dbReference>
<comment type="caution">
    <text evidence="2">The sequence shown here is derived from an EMBL/GenBank/DDBJ whole genome shotgun (WGS) entry which is preliminary data.</text>
</comment>
<proteinExistence type="predicted"/>
<gene>
    <name evidence="2" type="ORF">DFR74_104510</name>
</gene>
<accession>A0A366DNX5</accession>
<feature type="compositionally biased region" description="Low complexity" evidence="1">
    <location>
        <begin position="1"/>
        <end position="32"/>
    </location>
</feature>
<dbReference type="RefSeq" id="WP_067509772.1">
    <property type="nucleotide sequence ID" value="NZ_QNRE01000004.1"/>
</dbReference>
<evidence type="ECO:0000313" key="2">
    <source>
        <dbReference type="EMBL" id="RBO91801.1"/>
    </source>
</evidence>
<dbReference type="STRING" id="1210090.GCA_001613185_03412"/>
<evidence type="ECO:0000256" key="1">
    <source>
        <dbReference type="SAM" id="MobiDB-lite"/>
    </source>
</evidence>
<dbReference type="EMBL" id="QNRE01000004">
    <property type="protein sequence ID" value="RBO91801.1"/>
    <property type="molecule type" value="Genomic_DNA"/>
</dbReference>